<feature type="domain" description="Prokaryotic-type class I peptide chain release factors" evidence="2">
    <location>
        <begin position="135"/>
        <end position="262"/>
    </location>
</feature>
<dbReference type="GO" id="GO:0016150">
    <property type="term" value="F:translation release factor activity, codon nonspecific"/>
    <property type="evidence" value="ECO:0007669"/>
    <property type="project" value="TreeGrafter"/>
</dbReference>
<dbReference type="GO" id="GO:0005762">
    <property type="term" value="C:mitochondrial large ribosomal subunit"/>
    <property type="evidence" value="ECO:0007669"/>
    <property type="project" value="TreeGrafter"/>
</dbReference>
<name>A0A8H3C690_9AGAM</name>
<dbReference type="EMBL" id="CAJMXA010001985">
    <property type="protein sequence ID" value="CAE6473888.1"/>
    <property type="molecule type" value="Genomic_DNA"/>
</dbReference>
<organism evidence="3 4">
    <name type="scientific">Rhizoctonia solani</name>
    <dbReference type="NCBI Taxonomy" id="456999"/>
    <lineage>
        <taxon>Eukaryota</taxon>
        <taxon>Fungi</taxon>
        <taxon>Dikarya</taxon>
        <taxon>Basidiomycota</taxon>
        <taxon>Agaricomycotina</taxon>
        <taxon>Agaricomycetes</taxon>
        <taxon>Cantharellales</taxon>
        <taxon>Ceratobasidiaceae</taxon>
        <taxon>Rhizoctonia</taxon>
    </lineage>
</organism>
<evidence type="ECO:0000313" key="4">
    <source>
        <dbReference type="Proteomes" id="UP000663853"/>
    </source>
</evidence>
<sequence length="271" mass="30820">MGHSFEIHHRASHHYNSQSMAVPSNLFKAFLSSNTRTFLRQPSSFKLLAIPGHQARREVNLHSPNRLGGSQSRHIYSSSTCKDDTQSYQWVAHSDGPHDEGAPLPPNISNFTDKTEDTKDLARSWVKQFAERGGVPKREFEIGYSRSSGPGGQHVNKTSTKATVRLPVNCRWIPQWAKINLRKHPTFYVARSDSLQVSSDVHRSQSQNLTECLKKINYQIESVAFNAIPKPPNFEKVKRIAKHEASFERAQKEAKQRWKAIKQGRGKVRPE</sequence>
<dbReference type="Gene3D" id="3.30.160.20">
    <property type="match status" value="1"/>
</dbReference>
<dbReference type="InterPro" id="IPR052104">
    <property type="entry name" value="Mito_Release_Factor_mL62"/>
</dbReference>
<comment type="caution">
    <text evidence="3">The sequence shown here is derived from an EMBL/GenBank/DDBJ whole genome shotgun (WGS) entry which is preliminary data.</text>
</comment>
<evidence type="ECO:0000259" key="2">
    <source>
        <dbReference type="Pfam" id="PF00472"/>
    </source>
</evidence>
<evidence type="ECO:0000256" key="1">
    <source>
        <dbReference type="SAM" id="MobiDB-lite"/>
    </source>
</evidence>
<gene>
    <name evidence="3" type="ORF">RDB_LOCUS78462</name>
</gene>
<feature type="compositionally biased region" description="Basic residues" evidence="1">
    <location>
        <begin position="257"/>
        <end position="271"/>
    </location>
</feature>
<dbReference type="AlphaFoldDB" id="A0A8H3C690"/>
<dbReference type="SUPFAM" id="SSF110916">
    <property type="entry name" value="Peptidyl-tRNA hydrolase domain-like"/>
    <property type="match status" value="1"/>
</dbReference>
<evidence type="ECO:0000313" key="3">
    <source>
        <dbReference type="EMBL" id="CAE6473888.1"/>
    </source>
</evidence>
<dbReference type="Proteomes" id="UP000663853">
    <property type="component" value="Unassembled WGS sequence"/>
</dbReference>
<protein>
    <recommendedName>
        <fullName evidence="2">Prokaryotic-type class I peptide chain release factors domain-containing protein</fullName>
    </recommendedName>
</protein>
<dbReference type="GO" id="GO:0004045">
    <property type="term" value="F:peptidyl-tRNA hydrolase activity"/>
    <property type="evidence" value="ECO:0007669"/>
    <property type="project" value="TreeGrafter"/>
</dbReference>
<dbReference type="GO" id="GO:0070126">
    <property type="term" value="P:mitochondrial translational termination"/>
    <property type="evidence" value="ECO:0007669"/>
    <property type="project" value="TreeGrafter"/>
</dbReference>
<dbReference type="PANTHER" id="PTHR11075">
    <property type="entry name" value="PEPTIDE CHAIN RELEASE FACTOR"/>
    <property type="match status" value="1"/>
</dbReference>
<dbReference type="Pfam" id="PF00472">
    <property type="entry name" value="RF-1"/>
    <property type="match status" value="1"/>
</dbReference>
<feature type="region of interest" description="Disordered" evidence="1">
    <location>
        <begin position="248"/>
        <end position="271"/>
    </location>
</feature>
<proteinExistence type="predicted"/>
<accession>A0A8H3C690</accession>
<dbReference type="InterPro" id="IPR000352">
    <property type="entry name" value="Pep_chain_release_fac_I"/>
</dbReference>
<reference evidence="3" key="1">
    <citation type="submission" date="2021-01" db="EMBL/GenBank/DDBJ databases">
        <authorList>
            <person name="Kaushik A."/>
        </authorList>
    </citation>
    <scope>NUCLEOTIDE SEQUENCE</scope>
    <source>
        <strain evidence="3">AG6-10EEA</strain>
    </source>
</reference>
<dbReference type="PANTHER" id="PTHR11075:SF54">
    <property type="entry name" value="LARGE RIBOSOMAL SUBUNIT PROTEIN ML62"/>
    <property type="match status" value="1"/>
</dbReference>